<accession>A0A8T1NRH3</accession>
<proteinExistence type="predicted"/>
<dbReference type="EMBL" id="CM031821">
    <property type="protein sequence ID" value="KAG6631784.1"/>
    <property type="molecule type" value="Genomic_DNA"/>
</dbReference>
<dbReference type="AlphaFoldDB" id="A0A8T1NRH3"/>
<evidence type="ECO:0000256" key="1">
    <source>
        <dbReference type="SAM" id="MobiDB-lite"/>
    </source>
</evidence>
<organism evidence="2 3">
    <name type="scientific">Carya illinoinensis</name>
    <name type="common">Pecan</name>
    <dbReference type="NCBI Taxonomy" id="32201"/>
    <lineage>
        <taxon>Eukaryota</taxon>
        <taxon>Viridiplantae</taxon>
        <taxon>Streptophyta</taxon>
        <taxon>Embryophyta</taxon>
        <taxon>Tracheophyta</taxon>
        <taxon>Spermatophyta</taxon>
        <taxon>Magnoliopsida</taxon>
        <taxon>eudicotyledons</taxon>
        <taxon>Gunneridae</taxon>
        <taxon>Pentapetalae</taxon>
        <taxon>rosids</taxon>
        <taxon>fabids</taxon>
        <taxon>Fagales</taxon>
        <taxon>Juglandaceae</taxon>
        <taxon>Carya</taxon>
    </lineage>
</organism>
<reference evidence="2" key="1">
    <citation type="submission" date="2020-12" db="EMBL/GenBank/DDBJ databases">
        <title>WGS assembly of Carya illinoinensis cv. Pawnee.</title>
        <authorList>
            <person name="Platts A."/>
            <person name="Shu S."/>
            <person name="Wright S."/>
            <person name="Barry K."/>
            <person name="Edger P."/>
            <person name="Pires J.C."/>
            <person name="Schmutz J."/>
        </authorList>
    </citation>
    <scope>NUCLEOTIDE SEQUENCE</scope>
    <source>
        <tissue evidence="2">Leaf</tissue>
    </source>
</reference>
<evidence type="ECO:0000313" key="2">
    <source>
        <dbReference type="EMBL" id="KAG6631784.1"/>
    </source>
</evidence>
<evidence type="ECO:0000313" key="3">
    <source>
        <dbReference type="Proteomes" id="UP000811609"/>
    </source>
</evidence>
<keyword evidence="3" id="KW-1185">Reference proteome</keyword>
<feature type="region of interest" description="Disordered" evidence="1">
    <location>
        <begin position="58"/>
        <end position="77"/>
    </location>
</feature>
<comment type="caution">
    <text evidence="2">The sequence shown here is derived from an EMBL/GenBank/DDBJ whole genome shotgun (WGS) entry which is preliminary data.</text>
</comment>
<name>A0A8T1NRH3_CARIL</name>
<sequence>MNQRKIFSEVSLSKNPVYVRAHLLTNQWPSAYHQSTSRLIPILLSPCLWRERTNSRQIFQGKSKNTRNKTPEEDKQNIPSRHSLCILYDLDLIHSEKHKKLSKKTKVHQKLYIYCSLRGCLMINLRSKFFIGGGPSYKWKMLTPENH</sequence>
<dbReference type="Proteomes" id="UP000811609">
    <property type="component" value="Chromosome 13"/>
</dbReference>
<gene>
    <name evidence="2" type="ORF">CIPAW_13G114100</name>
</gene>
<protein>
    <submittedName>
        <fullName evidence="2">Uncharacterized protein</fullName>
    </submittedName>
</protein>